<dbReference type="GO" id="GO:0005085">
    <property type="term" value="F:guanyl-nucleotide exchange factor activity"/>
    <property type="evidence" value="ECO:0007669"/>
    <property type="project" value="UniProtKB-KW"/>
</dbReference>
<dbReference type="AlphaFoldDB" id="A0A0R3W3L8"/>
<evidence type="ECO:0000313" key="4">
    <source>
        <dbReference type="WBParaSite" id="TASK_0000452601-mRNA-1"/>
    </source>
</evidence>
<dbReference type="InterPro" id="IPR058866">
    <property type="entry name" value="GDPGP1_N"/>
</dbReference>
<dbReference type="WBParaSite" id="TASK_0000452601-mRNA-1">
    <property type="protein sequence ID" value="TASK_0000452601-mRNA-1"/>
    <property type="gene ID" value="TASK_0000452601"/>
</dbReference>
<dbReference type="GO" id="GO:0005737">
    <property type="term" value="C:cytoplasm"/>
    <property type="evidence" value="ECO:0007669"/>
    <property type="project" value="UniProtKB-SubCell"/>
</dbReference>
<dbReference type="Pfam" id="PF26217">
    <property type="entry name" value="GDPGP1_N"/>
    <property type="match status" value="1"/>
</dbReference>
<reference evidence="2 3" key="2">
    <citation type="submission" date="2018-11" db="EMBL/GenBank/DDBJ databases">
        <authorList>
            <consortium name="Pathogen Informatics"/>
        </authorList>
    </citation>
    <scope>NUCLEOTIDE SEQUENCE [LARGE SCALE GENOMIC DNA]</scope>
</reference>
<dbReference type="EMBL" id="UYRS01018353">
    <property type="protein sequence ID" value="VDK33571.1"/>
    <property type="molecule type" value="Genomic_DNA"/>
</dbReference>
<dbReference type="GO" id="GO:0000166">
    <property type="term" value="F:nucleotide binding"/>
    <property type="evidence" value="ECO:0007669"/>
    <property type="project" value="UniProtKB-KW"/>
</dbReference>
<keyword evidence="3" id="KW-1185">Reference proteome</keyword>
<dbReference type="GO" id="GO:0080048">
    <property type="term" value="F:GDP-D-glucose phosphorylase activity"/>
    <property type="evidence" value="ECO:0007669"/>
    <property type="project" value="UniProtKB-EC"/>
</dbReference>
<proteinExistence type="predicted"/>
<gene>
    <name evidence="2" type="ORF">TASK_LOCUS4527</name>
</gene>
<dbReference type="PANTHER" id="PTHR20884">
    <property type="entry name" value="GDP-D-GLUCOSE PHOSPHORYLASE 1"/>
    <property type="match status" value="1"/>
</dbReference>
<evidence type="ECO:0000259" key="1">
    <source>
        <dbReference type="Pfam" id="PF26217"/>
    </source>
</evidence>
<organism evidence="4">
    <name type="scientific">Taenia asiatica</name>
    <name type="common">Asian tapeworm</name>
    <dbReference type="NCBI Taxonomy" id="60517"/>
    <lineage>
        <taxon>Eukaryota</taxon>
        <taxon>Metazoa</taxon>
        <taxon>Spiralia</taxon>
        <taxon>Lophotrochozoa</taxon>
        <taxon>Platyhelminthes</taxon>
        <taxon>Cestoda</taxon>
        <taxon>Eucestoda</taxon>
        <taxon>Cyclophyllidea</taxon>
        <taxon>Taeniidae</taxon>
        <taxon>Taenia</taxon>
    </lineage>
</organism>
<dbReference type="GO" id="GO:0016787">
    <property type="term" value="F:hydrolase activity"/>
    <property type="evidence" value="ECO:0007669"/>
    <property type="project" value="UniProtKB-KW"/>
</dbReference>
<dbReference type="GO" id="GO:0006006">
    <property type="term" value="P:glucose metabolic process"/>
    <property type="evidence" value="ECO:0007669"/>
    <property type="project" value="TreeGrafter"/>
</dbReference>
<accession>A0A0R3W3L8</accession>
<dbReference type="InterPro" id="IPR026506">
    <property type="entry name" value="GDPGP"/>
</dbReference>
<name>A0A0R3W3L8_TAEAS</name>
<protein>
    <submittedName>
        <fullName evidence="4">GDP-D-glucose phosphorylase 1</fullName>
    </submittedName>
</protein>
<reference evidence="4" key="1">
    <citation type="submission" date="2017-02" db="UniProtKB">
        <authorList>
            <consortium name="WormBaseParasite"/>
        </authorList>
    </citation>
    <scope>IDENTIFICATION</scope>
</reference>
<dbReference type="PANTHER" id="PTHR20884:SF8">
    <property type="entry name" value="GDP-D-GLUCOSE PHOSPHORYLASE 1"/>
    <property type="match status" value="1"/>
</dbReference>
<dbReference type="STRING" id="60517.A0A0R3W3L8"/>
<sequence>MAPIRRLVYSFDNLIWAITGMESEILMNRFTNRREPLSFRAVDEPCPVNEFNFTKVKSSEKLFQISFQDLGNCCGLVVANASPFMVGHSLIVPNPEELLNQPTRKKSSLPFYDELDWHPVDNFVLEFRTPNELQVSFGRLWALVKRCQEMRIAHNLFAARNITGALRVVLWLRRSVYGSKAYQRHSTSRDQWTFSVAVTELAGMFVVPDEAAARPLSLPGSLCEIYIDERLDRQEIAQLEASLISSVT</sequence>
<dbReference type="OrthoDB" id="417175at2759"/>
<evidence type="ECO:0000313" key="2">
    <source>
        <dbReference type="EMBL" id="VDK33571.1"/>
    </source>
</evidence>
<dbReference type="Proteomes" id="UP000282613">
    <property type="component" value="Unassembled WGS sequence"/>
</dbReference>
<evidence type="ECO:0000313" key="3">
    <source>
        <dbReference type="Proteomes" id="UP000282613"/>
    </source>
</evidence>
<feature type="domain" description="GDPGP1-like N-terminal" evidence="1">
    <location>
        <begin position="28"/>
        <end position="106"/>
    </location>
</feature>